<dbReference type="Proteomes" id="UP000440004">
    <property type="component" value="Unassembled WGS sequence"/>
</dbReference>
<feature type="domain" description="Putative DnaT-like" evidence="1">
    <location>
        <begin position="3"/>
        <end position="155"/>
    </location>
</feature>
<protein>
    <recommendedName>
        <fullName evidence="1">Putative DnaT-like domain-containing protein</fullName>
    </recommendedName>
</protein>
<sequence>METGINSYVSIEEANTYIENYYRSNNPNRTRWGALSEEDKEILLVNACAEIELLSFTGRKAFRDQAMSFPRLPIQYGKTNEGAPDNVKKAQIELALWLSDDAKLEQQSKRKELQNQGVNSFSIGDLSESYKDGSGETPTPLMCPKAKSLLAPYLNGGFETC</sequence>
<name>A0A6A7K9G9_9FIRM</name>
<comment type="caution">
    <text evidence="2">The sequence shown here is derived from an EMBL/GenBank/DDBJ whole genome shotgun (WGS) entry which is preliminary data.</text>
</comment>
<dbReference type="AlphaFoldDB" id="A0A6A7K9G9"/>
<dbReference type="RefSeq" id="WP_152803936.1">
    <property type="nucleotide sequence ID" value="NZ_WHNX01000012.1"/>
</dbReference>
<evidence type="ECO:0000313" key="2">
    <source>
        <dbReference type="EMBL" id="MPW25951.1"/>
    </source>
</evidence>
<keyword evidence="3" id="KW-1185">Reference proteome</keyword>
<organism evidence="2 3">
    <name type="scientific">Alkalibaculum sporogenes</name>
    <dbReference type="NCBI Taxonomy" id="2655001"/>
    <lineage>
        <taxon>Bacteria</taxon>
        <taxon>Bacillati</taxon>
        <taxon>Bacillota</taxon>
        <taxon>Clostridia</taxon>
        <taxon>Eubacteriales</taxon>
        <taxon>Eubacteriaceae</taxon>
        <taxon>Alkalibaculum</taxon>
    </lineage>
</organism>
<dbReference type="EMBL" id="WHNX01000012">
    <property type="protein sequence ID" value="MPW25951.1"/>
    <property type="molecule type" value="Genomic_DNA"/>
</dbReference>
<evidence type="ECO:0000313" key="3">
    <source>
        <dbReference type="Proteomes" id="UP000440004"/>
    </source>
</evidence>
<evidence type="ECO:0000259" key="1">
    <source>
        <dbReference type="Pfam" id="PF20557"/>
    </source>
</evidence>
<reference evidence="2 3" key="1">
    <citation type="submission" date="2019-10" db="EMBL/GenBank/DDBJ databases">
        <title>Alkalibaculum tamaniensis sp.nov., a new alkaliphilic acetogen, isolated on methoxylated aromatics from a mud volcano.</title>
        <authorList>
            <person name="Khomyakova M.A."/>
            <person name="Merkel A.Y."/>
            <person name="Bonch-Osmolovskaya E.A."/>
            <person name="Slobodkin A.I."/>
        </authorList>
    </citation>
    <scope>NUCLEOTIDE SEQUENCE [LARGE SCALE GENOMIC DNA]</scope>
    <source>
        <strain evidence="2 3">M08DMB</strain>
    </source>
</reference>
<gene>
    <name evidence="2" type="ORF">GC105_09125</name>
</gene>
<proteinExistence type="predicted"/>
<dbReference type="Pfam" id="PF20557">
    <property type="entry name" value="DnaT_2"/>
    <property type="match status" value="1"/>
</dbReference>
<dbReference type="InterPro" id="IPR046787">
    <property type="entry name" value="DnaT_2"/>
</dbReference>
<accession>A0A6A7K9G9</accession>